<feature type="transmembrane region" description="Helical" evidence="1">
    <location>
        <begin position="121"/>
        <end position="143"/>
    </location>
</feature>
<sequence>MKWAARQLCAPARYLWIRQGNGWLSSKATYDFVIPGIFAIVATFATWRFQFELGLFKDTGFIAGVINLLNLLIAFFIAALAAVATFDRPGLDDPMKGEPALMARRNSKGVVKDAILTHRQFICYLFGYLSFNSIMMLLALYTIRLIGPDAVQALNFEVTAGQVSIALRPIARLIGSAVFFLLFGQIVVTMLLGIYFLADRFQFLDDPED</sequence>
<protein>
    <submittedName>
        <fullName evidence="2">Uncharacterized protein</fullName>
    </submittedName>
</protein>
<keyword evidence="1" id="KW-0812">Transmembrane</keyword>
<evidence type="ECO:0000313" key="3">
    <source>
        <dbReference type="Proteomes" id="UP001166571"/>
    </source>
</evidence>
<evidence type="ECO:0000313" key="2">
    <source>
        <dbReference type="EMBL" id="MBY4637323.1"/>
    </source>
</evidence>
<gene>
    <name evidence="2" type="ORF">K5P26_09250</name>
</gene>
<keyword evidence="1" id="KW-0472">Membrane</keyword>
<keyword evidence="3" id="KW-1185">Reference proteome</keyword>
<proteinExistence type="predicted"/>
<comment type="caution">
    <text evidence="2">The sequence shown here is derived from an EMBL/GenBank/DDBJ whole genome shotgun (WGS) entry which is preliminary data.</text>
</comment>
<keyword evidence="1" id="KW-1133">Transmembrane helix</keyword>
<organism evidence="2 3">
    <name type="scientific">Sphingopyxis jiangsuensis</name>
    <dbReference type="NCBI Taxonomy" id="2871171"/>
    <lineage>
        <taxon>Bacteria</taxon>
        <taxon>Pseudomonadati</taxon>
        <taxon>Pseudomonadota</taxon>
        <taxon>Alphaproteobacteria</taxon>
        <taxon>Sphingomonadales</taxon>
        <taxon>Sphingomonadaceae</taxon>
        <taxon>Sphingopyxis</taxon>
    </lineage>
</organism>
<dbReference type="Proteomes" id="UP001166571">
    <property type="component" value="Unassembled WGS sequence"/>
</dbReference>
<dbReference type="RefSeq" id="WP_222136615.1">
    <property type="nucleotide sequence ID" value="NZ_JAILXK010000002.1"/>
</dbReference>
<dbReference type="EMBL" id="JAILXK010000002">
    <property type="protein sequence ID" value="MBY4637323.1"/>
    <property type="molecule type" value="Genomic_DNA"/>
</dbReference>
<evidence type="ECO:0000256" key="1">
    <source>
        <dbReference type="SAM" id="Phobius"/>
    </source>
</evidence>
<accession>A0ABS7MEN1</accession>
<feature type="transmembrane region" description="Helical" evidence="1">
    <location>
        <begin position="28"/>
        <end position="49"/>
    </location>
</feature>
<feature type="transmembrane region" description="Helical" evidence="1">
    <location>
        <begin position="173"/>
        <end position="198"/>
    </location>
</feature>
<name>A0ABS7MEN1_9SPHN</name>
<feature type="transmembrane region" description="Helical" evidence="1">
    <location>
        <begin position="61"/>
        <end position="86"/>
    </location>
</feature>
<reference evidence="2" key="1">
    <citation type="submission" date="2021-08" db="EMBL/GenBank/DDBJ databases">
        <title>Sphingopyxis panaciterrulae sp. nov., isolated from the surface water of the Yellow Sea.</title>
        <authorList>
            <person name="Gao Z."/>
            <person name="Zhang D."/>
            <person name="Zhang A."/>
        </authorList>
    </citation>
    <scope>NUCLEOTIDE SEQUENCE</scope>
    <source>
        <strain evidence="2">XHP0097</strain>
    </source>
</reference>